<dbReference type="InterPro" id="IPR012340">
    <property type="entry name" value="NA-bd_OB-fold"/>
</dbReference>
<dbReference type="InterPro" id="IPR040764">
    <property type="entry name" value="CvfB_WH"/>
</dbReference>
<dbReference type="Pfam" id="PF13509">
    <property type="entry name" value="S1_2"/>
    <property type="match status" value="1"/>
</dbReference>
<evidence type="ECO:0000259" key="2">
    <source>
        <dbReference type="Pfam" id="PF13509"/>
    </source>
</evidence>
<dbReference type="EMBL" id="QKLU01000001">
    <property type="protein sequence ID" value="PYF76929.1"/>
    <property type="molecule type" value="Genomic_DNA"/>
</dbReference>
<dbReference type="OrthoDB" id="9801597at2"/>
<dbReference type="Pfam" id="PF17783">
    <property type="entry name" value="WHD_CvfB"/>
    <property type="match status" value="1"/>
</dbReference>
<dbReference type="RefSeq" id="WP_110827021.1">
    <property type="nucleotide sequence ID" value="NZ_QKLU01000001.1"/>
</dbReference>
<proteinExistence type="inferred from homology"/>
<sequence>MIAIGQYNDLRVINKTEHGLILTDGDKEVLLPYHLVPADTETGQNLNVFVYVHKDGRLLATTKRPLACVGDFAYLRVVADGEDGIFMDLGIDKDLYVPQREQKRPMFKGDQHVVYVYLDESNDRMLASSRLSNFAEEEDLDLEEGDEVSLLIVDRSDLGFNAIVDNKYIGLLYTNELFDELNPGEIRKGWIKKIRVDGKIDLSLQPMGYSHILENKDMVLEELKESKGIIYLGDKSSPEDIYNRFKLSKNAFKKVIGGLYKERLITISDHEIKLNIDQAAE</sequence>
<dbReference type="InterPro" id="IPR036388">
    <property type="entry name" value="WH-like_DNA-bd_sf"/>
</dbReference>
<dbReference type="Gene3D" id="2.40.50.140">
    <property type="entry name" value="Nucleic acid-binding proteins"/>
    <property type="match status" value="2"/>
</dbReference>
<dbReference type="PANTHER" id="PTHR37296">
    <property type="entry name" value="CONSERVED VIRULENCE FACTOR B"/>
    <property type="match status" value="1"/>
</dbReference>
<evidence type="ECO:0000256" key="1">
    <source>
        <dbReference type="PIRNR" id="PIRNR012524"/>
    </source>
</evidence>
<name>A0A318UZ99_9SPHI</name>
<accession>A0A318UZ99</accession>
<evidence type="ECO:0000313" key="5">
    <source>
        <dbReference type="Proteomes" id="UP000248198"/>
    </source>
</evidence>
<dbReference type="PIRSF" id="PIRSF012524">
    <property type="entry name" value="YitL_S1"/>
    <property type="match status" value="1"/>
</dbReference>
<dbReference type="InterPro" id="IPR014464">
    <property type="entry name" value="CvfB_fam"/>
</dbReference>
<gene>
    <name evidence="4" type="ORF">B0O44_101404</name>
</gene>
<dbReference type="Gene3D" id="1.10.10.10">
    <property type="entry name" value="Winged helix-like DNA-binding domain superfamily/Winged helix DNA-binding domain"/>
    <property type="match status" value="1"/>
</dbReference>
<dbReference type="AlphaFoldDB" id="A0A318UZ99"/>
<comment type="caution">
    <text evidence="4">The sequence shown here is derived from an EMBL/GenBank/DDBJ whole genome shotgun (WGS) entry which is preliminary data.</text>
</comment>
<evidence type="ECO:0008006" key="6">
    <source>
        <dbReference type="Google" id="ProtNLM"/>
    </source>
</evidence>
<evidence type="ECO:0000259" key="3">
    <source>
        <dbReference type="Pfam" id="PF17783"/>
    </source>
</evidence>
<feature type="domain" description="Conserved virulence factor B first S1" evidence="2">
    <location>
        <begin position="4"/>
        <end position="63"/>
    </location>
</feature>
<dbReference type="InterPro" id="IPR039566">
    <property type="entry name" value="CvfB_S1_st"/>
</dbReference>
<dbReference type="Proteomes" id="UP000248198">
    <property type="component" value="Unassembled WGS sequence"/>
</dbReference>
<comment type="similarity">
    <text evidence="1">Belongs to the CvfB family.</text>
</comment>
<protein>
    <recommendedName>
        <fullName evidence="6">S1 motif domain-containing protein</fullName>
    </recommendedName>
</protein>
<dbReference type="PANTHER" id="PTHR37296:SF1">
    <property type="entry name" value="CONSERVED VIRULENCE FACTOR B"/>
    <property type="match status" value="1"/>
</dbReference>
<evidence type="ECO:0000313" key="4">
    <source>
        <dbReference type="EMBL" id="PYF76929.1"/>
    </source>
</evidence>
<organism evidence="4 5">
    <name type="scientific">Pedobacter nutrimenti</name>
    <dbReference type="NCBI Taxonomy" id="1241337"/>
    <lineage>
        <taxon>Bacteria</taxon>
        <taxon>Pseudomonadati</taxon>
        <taxon>Bacteroidota</taxon>
        <taxon>Sphingobacteriia</taxon>
        <taxon>Sphingobacteriales</taxon>
        <taxon>Sphingobacteriaceae</taxon>
        <taxon>Pedobacter</taxon>
    </lineage>
</organism>
<keyword evidence="5" id="KW-1185">Reference proteome</keyword>
<reference evidence="4 5" key="1">
    <citation type="submission" date="2018-06" db="EMBL/GenBank/DDBJ databases">
        <title>Genomic Encyclopedia of Archaeal and Bacterial Type Strains, Phase II (KMG-II): from individual species to whole genera.</title>
        <authorList>
            <person name="Goeker M."/>
        </authorList>
    </citation>
    <scope>NUCLEOTIDE SEQUENCE [LARGE SCALE GENOMIC DNA]</scope>
    <source>
        <strain evidence="4 5">DSM 27372</strain>
    </source>
</reference>
<feature type="domain" description="Conserved virulence factor B-like winged helix" evidence="3">
    <location>
        <begin position="217"/>
        <end position="274"/>
    </location>
</feature>